<dbReference type="PANTHER" id="PTHR45566:SF1">
    <property type="entry name" value="HTH-TYPE TRANSCRIPTIONAL REGULATOR YHJB-RELATED"/>
    <property type="match status" value="1"/>
</dbReference>
<dbReference type="Gene3D" id="1.10.10.10">
    <property type="entry name" value="Winged helix-like DNA-binding domain superfamily/Winged helix DNA-binding domain"/>
    <property type="match status" value="1"/>
</dbReference>
<dbReference type="InterPro" id="IPR016032">
    <property type="entry name" value="Sig_transdc_resp-reg_C-effctor"/>
</dbReference>
<accession>A0A1S8CIF8</accession>
<evidence type="ECO:0000313" key="3">
    <source>
        <dbReference type="EMBL" id="OMQ21906.1"/>
    </source>
</evidence>
<evidence type="ECO:0000313" key="4">
    <source>
        <dbReference type="Proteomes" id="UP000216021"/>
    </source>
</evidence>
<dbReference type="InterPro" id="IPR036388">
    <property type="entry name" value="WH-like_DNA-bd_sf"/>
</dbReference>
<evidence type="ECO:0000259" key="2">
    <source>
        <dbReference type="PROSITE" id="PS50043"/>
    </source>
</evidence>
<dbReference type="SMART" id="SM00421">
    <property type="entry name" value="HTH_LUXR"/>
    <property type="match status" value="1"/>
</dbReference>
<reference evidence="3 4" key="1">
    <citation type="submission" date="2016-11" db="EMBL/GenBank/DDBJ databases">
        <title>Rahnella oryzae sp. nov., isolated from rice root.</title>
        <authorList>
            <person name="Zhang X.-X."/>
            <person name="Zhang J."/>
        </authorList>
    </citation>
    <scope>NUCLEOTIDE SEQUENCE [LARGE SCALE GENOMIC DNA]</scope>
    <source>
        <strain evidence="3 4">J11-6</strain>
    </source>
</reference>
<dbReference type="EMBL" id="MOXD01000007">
    <property type="protein sequence ID" value="OMQ21906.1"/>
    <property type="molecule type" value="Genomic_DNA"/>
</dbReference>
<dbReference type="PANTHER" id="PTHR45566">
    <property type="entry name" value="HTH-TYPE TRANSCRIPTIONAL REGULATOR YHJB-RELATED"/>
    <property type="match status" value="1"/>
</dbReference>
<evidence type="ECO:0000256" key="1">
    <source>
        <dbReference type="ARBA" id="ARBA00023125"/>
    </source>
</evidence>
<organism evidence="3 4">
    <name type="scientific">Serratia oryzae</name>
    <dbReference type="NCBI Taxonomy" id="2034155"/>
    <lineage>
        <taxon>Bacteria</taxon>
        <taxon>Pseudomonadati</taxon>
        <taxon>Pseudomonadota</taxon>
        <taxon>Gammaproteobacteria</taxon>
        <taxon>Enterobacterales</taxon>
        <taxon>Yersiniaceae</taxon>
        <taxon>Serratia</taxon>
    </lineage>
</organism>
<keyword evidence="1" id="KW-0238">DNA-binding</keyword>
<dbReference type="SUPFAM" id="SSF46894">
    <property type="entry name" value="C-terminal effector domain of the bipartite response regulators"/>
    <property type="match status" value="1"/>
</dbReference>
<dbReference type="PRINTS" id="PR00038">
    <property type="entry name" value="HTHLUXR"/>
</dbReference>
<dbReference type="Gene3D" id="3.40.50.2300">
    <property type="match status" value="1"/>
</dbReference>
<dbReference type="Pfam" id="PF00196">
    <property type="entry name" value="GerE"/>
    <property type="match status" value="1"/>
</dbReference>
<keyword evidence="4" id="KW-1185">Reference proteome</keyword>
<name>A0A1S8CIF8_9GAMM</name>
<dbReference type="InterPro" id="IPR051015">
    <property type="entry name" value="EvgA-like"/>
</dbReference>
<comment type="caution">
    <text evidence="3">The sequence shown here is derived from an EMBL/GenBank/DDBJ whole genome shotgun (WGS) entry which is preliminary data.</text>
</comment>
<dbReference type="AlphaFoldDB" id="A0A1S8CIF8"/>
<dbReference type="PROSITE" id="PS00622">
    <property type="entry name" value="HTH_LUXR_1"/>
    <property type="match status" value="1"/>
</dbReference>
<dbReference type="OrthoDB" id="6496320at2"/>
<dbReference type="CDD" id="cd06170">
    <property type="entry name" value="LuxR_C_like"/>
    <property type="match status" value="1"/>
</dbReference>
<feature type="domain" description="HTH luxR-type" evidence="2">
    <location>
        <begin position="140"/>
        <end position="200"/>
    </location>
</feature>
<protein>
    <recommendedName>
        <fullName evidence="2">HTH luxR-type domain-containing protein</fullName>
    </recommendedName>
</protein>
<dbReference type="STRING" id="2034155.BMI79_14470"/>
<dbReference type="PROSITE" id="PS50043">
    <property type="entry name" value="HTH_LUXR_2"/>
    <property type="match status" value="1"/>
</dbReference>
<proteinExistence type="predicted"/>
<dbReference type="GO" id="GO:0003677">
    <property type="term" value="F:DNA binding"/>
    <property type="evidence" value="ECO:0007669"/>
    <property type="project" value="UniProtKB-KW"/>
</dbReference>
<dbReference type="InterPro" id="IPR000792">
    <property type="entry name" value="Tscrpt_reg_LuxR_C"/>
</dbReference>
<sequence length="200" mass="22539">MKVLYLGEKNIGSLGIIRIIETSYPESSIILKGVEECSNKALSEPYDICIIDGKKLDAQPVENLKKLTLLSSVPVLVLAKKEQSLHKFFNHLSNVRGIIEYESGVEFFLNAINMVLAGGYCYSWDVYSLKNDSSELFNEEYFESVGLTRREMEILKMYLDGATNKEISIKLSRSQKTISAHKSNILRKIGTKRLPISSAH</sequence>
<dbReference type="RefSeq" id="WP_076942913.1">
    <property type="nucleotide sequence ID" value="NZ_MOXD01000007.1"/>
</dbReference>
<gene>
    <name evidence="3" type="ORF">BMI79_14470</name>
</gene>
<dbReference type="Proteomes" id="UP000216021">
    <property type="component" value="Unassembled WGS sequence"/>
</dbReference>
<dbReference type="GO" id="GO:0006355">
    <property type="term" value="P:regulation of DNA-templated transcription"/>
    <property type="evidence" value="ECO:0007669"/>
    <property type="project" value="InterPro"/>
</dbReference>